<dbReference type="SUPFAM" id="SSF52518">
    <property type="entry name" value="Thiamin diphosphate-binding fold (THDP-binding)"/>
    <property type="match status" value="1"/>
</dbReference>
<evidence type="ECO:0000259" key="3">
    <source>
        <dbReference type="Pfam" id="PF01855"/>
    </source>
</evidence>
<dbReference type="AlphaFoldDB" id="A0A955RKI8"/>
<dbReference type="InterPro" id="IPR009014">
    <property type="entry name" value="Transketo_C/PFOR_II"/>
</dbReference>
<dbReference type="EMBL" id="JAGQLH010000023">
    <property type="protein sequence ID" value="MCA9385497.1"/>
    <property type="molecule type" value="Genomic_DNA"/>
</dbReference>
<dbReference type="PANTHER" id="PTHR32154:SF20">
    <property type="entry name" value="2-OXOGLUTARATE OXIDOREDUCTASE SUBUNIT KORA"/>
    <property type="match status" value="1"/>
</dbReference>
<dbReference type="InterPro" id="IPR002869">
    <property type="entry name" value="Pyrv_flavodox_OxRed_cen"/>
</dbReference>
<reference evidence="4" key="1">
    <citation type="submission" date="2020-04" db="EMBL/GenBank/DDBJ databases">
        <authorList>
            <person name="Zhang T."/>
        </authorList>
    </citation>
    <scope>NUCLEOTIDE SEQUENCE</scope>
    <source>
        <strain evidence="4">HKST-UBA11</strain>
    </source>
</reference>
<dbReference type="Pfam" id="PF01855">
    <property type="entry name" value="POR_N"/>
    <property type="match status" value="1"/>
</dbReference>
<dbReference type="InterPro" id="IPR002880">
    <property type="entry name" value="Pyrv_Fd/Flavodoxin_OxRdtase_N"/>
</dbReference>
<dbReference type="Proteomes" id="UP000754563">
    <property type="component" value="Unassembled WGS sequence"/>
</dbReference>
<name>A0A955RKI8_9BACT</name>
<dbReference type="Gene3D" id="3.40.50.920">
    <property type="match status" value="1"/>
</dbReference>
<dbReference type="NCBIfam" id="TIGR03710">
    <property type="entry name" value="OAFO_sf"/>
    <property type="match status" value="1"/>
</dbReference>
<dbReference type="SUPFAM" id="SSF52922">
    <property type="entry name" value="TK C-terminal domain-like"/>
    <property type="match status" value="1"/>
</dbReference>
<dbReference type="GO" id="GO:0016903">
    <property type="term" value="F:oxidoreductase activity, acting on the aldehyde or oxo group of donors"/>
    <property type="evidence" value="ECO:0007669"/>
    <property type="project" value="InterPro"/>
</dbReference>
<evidence type="ECO:0000259" key="2">
    <source>
        <dbReference type="Pfam" id="PF01558"/>
    </source>
</evidence>
<feature type="domain" description="Pyruvate flavodoxin/ferredoxin oxidoreductase pyrimidine binding" evidence="3">
    <location>
        <begin position="218"/>
        <end position="452"/>
    </location>
</feature>
<gene>
    <name evidence="4" type="ORF">KC717_02520</name>
</gene>
<protein>
    <submittedName>
        <fullName evidence="4">2-oxoacid:acceptor oxidoreductase subunit alpha</fullName>
    </submittedName>
</protein>
<evidence type="ECO:0000313" key="5">
    <source>
        <dbReference type="Proteomes" id="UP000754563"/>
    </source>
</evidence>
<evidence type="ECO:0000256" key="1">
    <source>
        <dbReference type="ARBA" id="ARBA00023002"/>
    </source>
</evidence>
<sequence length="578" mass="64816">MKNTRLRLKIAGESGQGVNSVGELLAKACKRSGYFVFGYREYPSLIKGGYANYQIDIAAQSIQSSSKNVDIAVCLSRRSVHEVLDSIDEGGVLIHWVSNFHFSQEEEERIRDKAIHVEFIDVKKIITEHKGKKIMVNTFFIGLVWGMIKQDFSILEQAFKEEFGKRRDILDKNIELLSVGFEYQSNIDKQIQKIDILVPQESQKESLLLSGNQAIALGAIASGVRAYYAYPMTPASSILSYLSKTYHSTGILVKQAEDEITAAQMTLGSMHMGTRALVATSGGGFDLMTETLSLAMITEIPFVCVVAQRPGPATGVPTWTAAADLNLALYAGHGESSRCVLAASDVISAYTLTQHAFNIAERYQIPVILLTEKQIAESLFNCSSLPEPIEIERGLTKPDGITASDRFKLTETGVSPRWLPGQSDQTYNANSDEHVEHGKLTERADDVRAMMEKRMKKQTALLNEFPDPILYGEEEGDMLFVGWGSPKNTMVDVISYIQNGNSKKKISYLHYEYIYPLKAEWLLKLSQQFKKSVVVEQNYQSQFGKLVRMETGFEFNDRLLKYDGRPFFIEDILDYISE</sequence>
<comment type="caution">
    <text evidence="4">The sequence shown here is derived from an EMBL/GenBank/DDBJ whole genome shotgun (WGS) entry which is preliminary data.</text>
</comment>
<dbReference type="InterPro" id="IPR029061">
    <property type="entry name" value="THDP-binding"/>
</dbReference>
<organism evidence="4 5">
    <name type="scientific">Candidatus Dojkabacteria bacterium</name>
    <dbReference type="NCBI Taxonomy" id="2099670"/>
    <lineage>
        <taxon>Bacteria</taxon>
        <taxon>Candidatus Dojkabacteria</taxon>
    </lineage>
</organism>
<dbReference type="Gene3D" id="3.40.50.970">
    <property type="match status" value="1"/>
</dbReference>
<evidence type="ECO:0000313" key="4">
    <source>
        <dbReference type="EMBL" id="MCA9385497.1"/>
    </source>
</evidence>
<proteinExistence type="predicted"/>
<dbReference type="GO" id="GO:0006979">
    <property type="term" value="P:response to oxidative stress"/>
    <property type="evidence" value="ECO:0007669"/>
    <property type="project" value="TreeGrafter"/>
</dbReference>
<dbReference type="InterPro" id="IPR050722">
    <property type="entry name" value="Pyruvate:ferred/Flavod_OxRd"/>
</dbReference>
<dbReference type="Gene3D" id="3.40.920.10">
    <property type="entry name" value="Pyruvate-ferredoxin oxidoreductase, PFOR, domain III"/>
    <property type="match status" value="1"/>
</dbReference>
<keyword evidence="1" id="KW-0560">Oxidoreductase</keyword>
<dbReference type="InterPro" id="IPR022367">
    <property type="entry name" value="2-oxoacid/accept_OxRdtase_asu"/>
</dbReference>
<dbReference type="Pfam" id="PF01558">
    <property type="entry name" value="POR"/>
    <property type="match status" value="1"/>
</dbReference>
<accession>A0A955RKI8</accession>
<dbReference type="PANTHER" id="PTHR32154">
    <property type="entry name" value="PYRUVATE-FLAVODOXIN OXIDOREDUCTASE-RELATED"/>
    <property type="match status" value="1"/>
</dbReference>
<dbReference type="CDD" id="cd07034">
    <property type="entry name" value="TPP_PYR_PFOR_IOR-alpha_like"/>
    <property type="match status" value="1"/>
</dbReference>
<dbReference type="SUPFAM" id="SSF53323">
    <property type="entry name" value="Pyruvate-ferredoxin oxidoreductase, PFOR, domain III"/>
    <property type="match status" value="1"/>
</dbReference>
<reference evidence="4" key="2">
    <citation type="journal article" date="2021" name="Microbiome">
        <title>Successional dynamics and alternative stable states in a saline activated sludge microbial community over 9 years.</title>
        <authorList>
            <person name="Wang Y."/>
            <person name="Ye J."/>
            <person name="Ju F."/>
            <person name="Liu L."/>
            <person name="Boyd J.A."/>
            <person name="Deng Y."/>
            <person name="Parks D.H."/>
            <person name="Jiang X."/>
            <person name="Yin X."/>
            <person name="Woodcroft B.J."/>
            <person name="Tyson G.W."/>
            <person name="Hugenholtz P."/>
            <person name="Polz M.F."/>
            <person name="Zhang T."/>
        </authorList>
    </citation>
    <scope>NUCLEOTIDE SEQUENCE</scope>
    <source>
        <strain evidence="4">HKST-UBA11</strain>
    </source>
</reference>
<dbReference type="InterPro" id="IPR019752">
    <property type="entry name" value="Pyrv/ketoisovalerate_OxRed_cat"/>
</dbReference>
<feature type="domain" description="Pyruvate/ketoisovalerate oxidoreductase catalytic" evidence="2">
    <location>
        <begin position="15"/>
        <end position="182"/>
    </location>
</feature>